<dbReference type="OrthoDB" id="7981249at2"/>
<organism evidence="2 3">
    <name type="scientific">Peribacillus cavernae</name>
    <dbReference type="NCBI Taxonomy" id="1674310"/>
    <lineage>
        <taxon>Bacteria</taxon>
        <taxon>Bacillati</taxon>
        <taxon>Bacillota</taxon>
        <taxon>Bacilli</taxon>
        <taxon>Bacillales</taxon>
        <taxon>Bacillaceae</taxon>
        <taxon>Peribacillus</taxon>
    </lineage>
</organism>
<proteinExistence type="predicted"/>
<dbReference type="Gene3D" id="3.40.50.300">
    <property type="entry name" value="P-loop containing nucleotide triphosphate hydrolases"/>
    <property type="match status" value="1"/>
</dbReference>
<keyword evidence="1" id="KW-0175">Coiled coil</keyword>
<dbReference type="PANTHER" id="PTHR32301">
    <property type="entry name" value="COUNTIN RECEPTOR CNR3-RELATED"/>
    <property type="match status" value="1"/>
</dbReference>
<dbReference type="InterPro" id="IPR053259">
    <property type="entry name" value="Golvesin-related_Golgi"/>
</dbReference>
<dbReference type="GO" id="GO:0008146">
    <property type="term" value="F:sulfotransferase activity"/>
    <property type="evidence" value="ECO:0007669"/>
    <property type="project" value="InterPro"/>
</dbReference>
<dbReference type="RefSeq" id="WP_126864803.1">
    <property type="nucleotide sequence ID" value="NZ_JAUSTX010000006.1"/>
</dbReference>
<name>A0A433HLZ6_9BACI</name>
<evidence type="ECO:0000256" key="1">
    <source>
        <dbReference type="SAM" id="Coils"/>
    </source>
</evidence>
<protein>
    <recommendedName>
        <fullName evidence="4">Sulfotransferase family protein</fullName>
    </recommendedName>
</protein>
<dbReference type="PANTHER" id="PTHR32301:SF6">
    <property type="entry name" value="GOLVESIN-RELATED"/>
    <property type="match status" value="1"/>
</dbReference>
<dbReference type="AlphaFoldDB" id="A0A433HLZ6"/>
<feature type="coiled-coil region" evidence="1">
    <location>
        <begin position="208"/>
        <end position="235"/>
    </location>
</feature>
<comment type="caution">
    <text evidence="2">The sequence shown here is derived from an EMBL/GenBank/DDBJ whole genome shotgun (WGS) entry which is preliminary data.</text>
</comment>
<evidence type="ECO:0008006" key="4">
    <source>
        <dbReference type="Google" id="ProtNLM"/>
    </source>
</evidence>
<dbReference type="Pfam" id="PF03567">
    <property type="entry name" value="Sulfotransfer_2"/>
    <property type="match status" value="1"/>
</dbReference>
<dbReference type="InterPro" id="IPR027417">
    <property type="entry name" value="P-loop_NTPase"/>
</dbReference>
<reference evidence="2 3" key="1">
    <citation type="submission" date="2018-12" db="EMBL/GenBank/DDBJ databases">
        <title>Bacillus chawlae sp. nov., Bacillus glennii sp. nov., and Bacillus saganii sp. nov. Isolated from the Vehicle Assembly Building at Kennedy Space Center where the Viking Spacecraft were Assembled.</title>
        <authorList>
            <person name="Seuylemezian A."/>
            <person name="Vaishampayan P."/>
        </authorList>
    </citation>
    <scope>NUCLEOTIDE SEQUENCE [LARGE SCALE GENOMIC DNA]</scope>
    <source>
        <strain evidence="2 3">L5</strain>
    </source>
</reference>
<evidence type="ECO:0000313" key="2">
    <source>
        <dbReference type="EMBL" id="RUQ29390.1"/>
    </source>
</evidence>
<dbReference type="InterPro" id="IPR005331">
    <property type="entry name" value="Sulfotransferase"/>
</dbReference>
<accession>A0A433HLZ6</accession>
<dbReference type="Proteomes" id="UP000267430">
    <property type="component" value="Unassembled WGS sequence"/>
</dbReference>
<keyword evidence="3" id="KW-1185">Reference proteome</keyword>
<gene>
    <name evidence="2" type="ORF">ELQ35_10560</name>
</gene>
<dbReference type="EMBL" id="RYZZ01000010">
    <property type="protein sequence ID" value="RUQ29390.1"/>
    <property type="molecule type" value="Genomic_DNA"/>
</dbReference>
<dbReference type="SUPFAM" id="SSF52540">
    <property type="entry name" value="P-loop containing nucleoside triphosphate hydrolases"/>
    <property type="match status" value="1"/>
</dbReference>
<sequence>MNSDNKLLLYMHIPKTGGSTMKNIIKKQYAPGDVWFHMEKDMLPKLEQKMKKSELKVVGGHCWYGLHQHFDRPYTYFTMLRNPIDRVISEYYYILERPHHKAYPKVTSMDLLGFVRQFQLKSSNQHTRRLSGNIHSPNLETAIENIKNDFTVVGLSEMFDESLFLMKKSFGWEDIHYQKVNVTKKRPLIDEIPENVKAELKIRNELDLELYEFARKLLQEKVEQLDSESKQELENYMKRNE</sequence>
<dbReference type="GO" id="GO:0016020">
    <property type="term" value="C:membrane"/>
    <property type="evidence" value="ECO:0007669"/>
    <property type="project" value="InterPro"/>
</dbReference>
<evidence type="ECO:0000313" key="3">
    <source>
        <dbReference type="Proteomes" id="UP000267430"/>
    </source>
</evidence>